<name>A0AAU7AU94_9ACTN</name>
<reference evidence="9" key="1">
    <citation type="submission" date="2022-12" db="EMBL/GenBank/DDBJ databases">
        <title>Paraconexibacter alkalitolerans sp. nov. and Baekduia alba sp. nov., isolated from soil and emended description of the genera Paraconexibacter (Chun et al., 2020) and Baekduia (An et al., 2020).</title>
        <authorList>
            <person name="Vieira S."/>
            <person name="Huber K.J."/>
            <person name="Geppert A."/>
            <person name="Wolf J."/>
            <person name="Neumann-Schaal M."/>
            <person name="Muesken M."/>
            <person name="Overmann J."/>
        </authorList>
    </citation>
    <scope>NUCLEOTIDE SEQUENCE</scope>
    <source>
        <strain evidence="9">AEG42_29</strain>
    </source>
</reference>
<comment type="cofactor">
    <cofactor evidence="1 5">
        <name>FAD</name>
        <dbReference type="ChEBI" id="CHEBI:57692"/>
    </cofactor>
</comment>
<evidence type="ECO:0000259" key="8">
    <source>
        <dbReference type="PROSITE" id="PS00624"/>
    </source>
</evidence>
<organism evidence="9">
    <name type="scientific">Paraconexibacter sp. AEG42_29</name>
    <dbReference type="NCBI Taxonomy" id="2997339"/>
    <lineage>
        <taxon>Bacteria</taxon>
        <taxon>Bacillati</taxon>
        <taxon>Actinomycetota</taxon>
        <taxon>Thermoleophilia</taxon>
        <taxon>Solirubrobacterales</taxon>
        <taxon>Paraconexibacteraceae</taxon>
        <taxon>Paraconexibacter</taxon>
    </lineage>
</organism>
<dbReference type="GO" id="GO:0016614">
    <property type="term" value="F:oxidoreductase activity, acting on CH-OH group of donors"/>
    <property type="evidence" value="ECO:0007669"/>
    <property type="project" value="InterPro"/>
</dbReference>
<sequence length="538" mass="58154">MSTYDFVIVGAGSAGCVLAGRLSEDPTARVLLLEAGGQDRSPNIKIPAAFPNQFHTKLDWDYYTEPEPHVDDRRMYVPRGKSLGGSSSMNAMLYVRGRPLDYELWAAQGAPGWGWDDVLPYFMKSENNARGASEFHGAGGPVEVAEQRSPRRICRDILEASVTAGIPRAVDYNGPEQDGVAPFQVFQKNGRRWSTADAFLRPAMARPNLTVVTGALVLGLELEGDRVTGVRYQRGRREELARCEREVVLAAGALGSPQVLMLSGIGDPDELRAVGIEPRHELRGVGRNLQDHPFMTALYEVSDTDTLYEADAPKNLLEWGLRRSGKLTSTVAEVNAFVRTRPGLPAADIQMHMGAAYFEDHGAETFDGHAIVLGPVLVSPQARGQVWLGSSDPTAKVRLVTNSLSELDDVRSLVAGMKLAREIATADPLRGKIVREIKPGPDMTDDADLEADIRRRMMLLYHPSGTCRMSDTEDLAVVDSQLRVHGLQGLRVADASIMPVIPGGNTNAPTIMIGEKAADLLRGITSASPAATAAVAAG</sequence>
<proteinExistence type="inferred from homology"/>
<dbReference type="PANTHER" id="PTHR11552:SF147">
    <property type="entry name" value="CHOLINE DEHYDROGENASE, MITOCHONDRIAL"/>
    <property type="match status" value="1"/>
</dbReference>
<evidence type="ECO:0000256" key="4">
    <source>
        <dbReference type="ARBA" id="ARBA00022827"/>
    </source>
</evidence>
<keyword evidence="3 6" id="KW-0285">Flavoprotein</keyword>
<feature type="binding site" evidence="5">
    <location>
        <position position="217"/>
    </location>
    <ligand>
        <name>FAD</name>
        <dbReference type="ChEBI" id="CHEBI:57692"/>
    </ligand>
</feature>
<evidence type="ECO:0000256" key="5">
    <source>
        <dbReference type="PIRSR" id="PIRSR000137-2"/>
    </source>
</evidence>
<dbReference type="PANTHER" id="PTHR11552">
    <property type="entry name" value="GLUCOSE-METHANOL-CHOLINE GMC OXIDOREDUCTASE"/>
    <property type="match status" value="1"/>
</dbReference>
<dbReference type="GO" id="GO:0050660">
    <property type="term" value="F:flavin adenine dinucleotide binding"/>
    <property type="evidence" value="ECO:0007669"/>
    <property type="project" value="InterPro"/>
</dbReference>
<dbReference type="InterPro" id="IPR000172">
    <property type="entry name" value="GMC_OxRdtase_N"/>
</dbReference>
<dbReference type="Gene3D" id="3.50.50.60">
    <property type="entry name" value="FAD/NAD(P)-binding domain"/>
    <property type="match status" value="1"/>
</dbReference>
<dbReference type="PIRSF" id="PIRSF000137">
    <property type="entry name" value="Alcohol_oxidase"/>
    <property type="match status" value="1"/>
</dbReference>
<feature type="domain" description="Glucose-methanol-choline oxidoreductase N-terminal" evidence="7">
    <location>
        <begin position="80"/>
        <end position="103"/>
    </location>
</feature>
<keyword evidence="9" id="KW-0560">Oxidoreductase</keyword>
<dbReference type="RefSeq" id="WP_354701696.1">
    <property type="nucleotide sequence ID" value="NZ_CP114014.1"/>
</dbReference>
<evidence type="ECO:0000256" key="1">
    <source>
        <dbReference type="ARBA" id="ARBA00001974"/>
    </source>
</evidence>
<evidence type="ECO:0000256" key="6">
    <source>
        <dbReference type="RuleBase" id="RU003968"/>
    </source>
</evidence>
<comment type="similarity">
    <text evidence="2 6">Belongs to the GMC oxidoreductase family.</text>
</comment>
<dbReference type="SUPFAM" id="SSF51905">
    <property type="entry name" value="FAD/NAD(P)-binding domain"/>
    <property type="match status" value="1"/>
</dbReference>
<dbReference type="AlphaFoldDB" id="A0AAU7AU94"/>
<keyword evidence="4 5" id="KW-0274">FAD</keyword>
<dbReference type="InterPro" id="IPR007867">
    <property type="entry name" value="GMC_OxRtase_C"/>
</dbReference>
<dbReference type="SUPFAM" id="SSF54373">
    <property type="entry name" value="FAD-linked reductases, C-terminal domain"/>
    <property type="match status" value="1"/>
</dbReference>
<dbReference type="EC" id="1.1.-.-" evidence="9"/>
<evidence type="ECO:0000313" key="9">
    <source>
        <dbReference type="EMBL" id="XAY05179.1"/>
    </source>
</evidence>
<dbReference type="Gene3D" id="3.30.560.10">
    <property type="entry name" value="Glucose Oxidase, domain 3"/>
    <property type="match status" value="1"/>
</dbReference>
<dbReference type="EMBL" id="CP114014">
    <property type="protein sequence ID" value="XAY05179.1"/>
    <property type="molecule type" value="Genomic_DNA"/>
</dbReference>
<evidence type="ECO:0000256" key="2">
    <source>
        <dbReference type="ARBA" id="ARBA00010790"/>
    </source>
</evidence>
<dbReference type="Pfam" id="PF05199">
    <property type="entry name" value="GMC_oxred_C"/>
    <property type="match status" value="1"/>
</dbReference>
<evidence type="ECO:0000256" key="3">
    <source>
        <dbReference type="ARBA" id="ARBA00022630"/>
    </source>
</evidence>
<evidence type="ECO:0000259" key="7">
    <source>
        <dbReference type="PROSITE" id="PS00623"/>
    </source>
</evidence>
<dbReference type="PROSITE" id="PS00623">
    <property type="entry name" value="GMC_OXRED_1"/>
    <property type="match status" value="1"/>
</dbReference>
<dbReference type="InterPro" id="IPR012132">
    <property type="entry name" value="GMC_OxRdtase"/>
</dbReference>
<dbReference type="KEGG" id="parq:DSM112329_02023"/>
<dbReference type="InterPro" id="IPR036188">
    <property type="entry name" value="FAD/NAD-bd_sf"/>
</dbReference>
<protein>
    <submittedName>
        <fullName evidence="9">GMC-type oxidoreductase</fullName>
        <ecNumber evidence="9">1.1.-.-</ecNumber>
    </submittedName>
</protein>
<feature type="domain" description="Glucose-methanol-choline oxidoreductase N-terminal" evidence="8">
    <location>
        <begin position="252"/>
        <end position="266"/>
    </location>
</feature>
<gene>
    <name evidence="9" type="ORF">DSM112329_02023</name>
</gene>
<dbReference type="PROSITE" id="PS00624">
    <property type="entry name" value="GMC_OXRED_2"/>
    <property type="match status" value="1"/>
</dbReference>
<dbReference type="Pfam" id="PF00732">
    <property type="entry name" value="GMC_oxred_N"/>
    <property type="match status" value="1"/>
</dbReference>
<accession>A0AAU7AU94</accession>